<dbReference type="EMBL" id="KN840453">
    <property type="protein sequence ID" value="KIP10541.1"/>
    <property type="molecule type" value="Genomic_DNA"/>
</dbReference>
<evidence type="ECO:0000256" key="3">
    <source>
        <dbReference type="ARBA" id="ARBA00019824"/>
    </source>
</evidence>
<feature type="domain" description="NOL9 N-terminal" evidence="11">
    <location>
        <begin position="171"/>
        <end position="232"/>
    </location>
</feature>
<protein>
    <recommendedName>
        <fullName evidence="3">Polynucleotide 5'-hydroxyl-kinase GRC3</fullName>
    </recommendedName>
    <alternativeName>
        <fullName evidence="8">Polynucleotide 5'-hydroxyl-kinase NOL9</fullName>
    </alternativeName>
    <alternativeName>
        <fullName evidence="2">Polynucleotide 5'-hydroxyl-kinase grc3</fullName>
    </alternativeName>
</protein>
<dbReference type="GO" id="GO:0005524">
    <property type="term" value="F:ATP binding"/>
    <property type="evidence" value="ECO:0007669"/>
    <property type="project" value="UniProtKB-KW"/>
</dbReference>
<evidence type="ECO:0000256" key="4">
    <source>
        <dbReference type="ARBA" id="ARBA00022679"/>
    </source>
</evidence>
<evidence type="ECO:0000256" key="1">
    <source>
        <dbReference type="ARBA" id="ARBA00011003"/>
    </source>
</evidence>
<dbReference type="Proteomes" id="UP000053257">
    <property type="component" value="Unassembled WGS sequence"/>
</dbReference>
<dbReference type="OrthoDB" id="2405412at2759"/>
<evidence type="ECO:0000256" key="9">
    <source>
        <dbReference type="SAM" id="MobiDB-lite"/>
    </source>
</evidence>
<evidence type="ECO:0000259" key="11">
    <source>
        <dbReference type="Pfam" id="PF24419"/>
    </source>
</evidence>
<dbReference type="InterPro" id="IPR032319">
    <property type="entry name" value="CLP1_P"/>
</dbReference>
<evidence type="ECO:0000256" key="2">
    <source>
        <dbReference type="ARBA" id="ARBA00018706"/>
    </source>
</evidence>
<dbReference type="InterPro" id="IPR027417">
    <property type="entry name" value="P-loop_NTPase"/>
</dbReference>
<evidence type="ECO:0000256" key="8">
    <source>
        <dbReference type="ARBA" id="ARBA00071212"/>
    </source>
</evidence>
<keyword evidence="13" id="KW-1185">Reference proteome</keyword>
<dbReference type="HOGENOM" id="CLU_010345_0_0_1"/>
<dbReference type="GO" id="GO:0000448">
    <property type="term" value="P:cleavage in ITS2 between 5.8S rRNA and LSU-rRNA of tricistronic rRNA transcript (SSU-rRNA, 5.8S rRNA, LSU-rRNA)"/>
    <property type="evidence" value="ECO:0007669"/>
    <property type="project" value="TreeGrafter"/>
</dbReference>
<dbReference type="Gene3D" id="3.40.50.300">
    <property type="entry name" value="P-loop containing nucleotide triphosphate hydrolases"/>
    <property type="match status" value="1"/>
</dbReference>
<keyword evidence="5" id="KW-0547">Nucleotide-binding</keyword>
<dbReference type="AlphaFoldDB" id="A0A0C3S493"/>
<keyword evidence="7" id="KW-0067">ATP-binding</keyword>
<dbReference type="GO" id="GO:0051731">
    <property type="term" value="F:polynucleotide 5'-hydroxyl-kinase activity"/>
    <property type="evidence" value="ECO:0007669"/>
    <property type="project" value="InterPro"/>
</dbReference>
<gene>
    <name evidence="12" type="ORF">PHLGIDRAFT_100918</name>
</gene>
<comment type="similarity">
    <text evidence="1">Belongs to the Clp1 family. NOL9/GRC3 subfamily.</text>
</comment>
<organism evidence="12 13">
    <name type="scientific">Phlebiopsis gigantea (strain 11061_1 CR5-6)</name>
    <name type="common">White-rot fungus</name>
    <name type="synonym">Peniophora gigantea</name>
    <dbReference type="NCBI Taxonomy" id="745531"/>
    <lineage>
        <taxon>Eukaryota</taxon>
        <taxon>Fungi</taxon>
        <taxon>Dikarya</taxon>
        <taxon>Basidiomycota</taxon>
        <taxon>Agaricomycotina</taxon>
        <taxon>Agaricomycetes</taxon>
        <taxon>Polyporales</taxon>
        <taxon>Phanerochaetaceae</taxon>
        <taxon>Phlebiopsis</taxon>
    </lineage>
</organism>
<feature type="region of interest" description="Disordered" evidence="9">
    <location>
        <begin position="1"/>
        <end position="119"/>
    </location>
</feature>
<evidence type="ECO:0000259" key="10">
    <source>
        <dbReference type="Pfam" id="PF16575"/>
    </source>
</evidence>
<dbReference type="GO" id="GO:0005634">
    <property type="term" value="C:nucleus"/>
    <property type="evidence" value="ECO:0007669"/>
    <property type="project" value="TreeGrafter"/>
</dbReference>
<dbReference type="PANTHER" id="PTHR12755:SF3">
    <property type="entry name" value="POLYNUCLEOTIDE 5'-HYDROXYL-KINASE NOL9"/>
    <property type="match status" value="1"/>
</dbReference>
<proteinExistence type="inferred from homology"/>
<evidence type="ECO:0000256" key="6">
    <source>
        <dbReference type="ARBA" id="ARBA00022777"/>
    </source>
</evidence>
<dbReference type="Pfam" id="PF24419">
    <property type="entry name" value="Cupin_NOL9"/>
    <property type="match status" value="1"/>
</dbReference>
<feature type="compositionally biased region" description="Basic and acidic residues" evidence="9">
    <location>
        <begin position="63"/>
        <end position="83"/>
    </location>
</feature>
<dbReference type="PANTHER" id="PTHR12755">
    <property type="entry name" value="CLEAVAGE/POLYADENYLATION FACTOR IA SUBUNIT CLP1P"/>
    <property type="match status" value="1"/>
</dbReference>
<evidence type="ECO:0000313" key="13">
    <source>
        <dbReference type="Proteomes" id="UP000053257"/>
    </source>
</evidence>
<evidence type="ECO:0000256" key="7">
    <source>
        <dbReference type="ARBA" id="ARBA00022840"/>
    </source>
</evidence>
<dbReference type="InterPro" id="IPR045116">
    <property type="entry name" value="Clp1/Grc3"/>
</dbReference>
<dbReference type="InterPro" id="IPR057573">
    <property type="entry name" value="NOL9_N"/>
</dbReference>
<accession>A0A0C3S493</accession>
<evidence type="ECO:0000256" key="5">
    <source>
        <dbReference type="ARBA" id="ARBA00022741"/>
    </source>
</evidence>
<dbReference type="Pfam" id="PF16575">
    <property type="entry name" value="CLP1_P"/>
    <property type="match status" value="1"/>
</dbReference>
<keyword evidence="6" id="KW-0418">Kinase</keyword>
<keyword evidence="4" id="KW-0808">Transferase</keyword>
<reference evidence="12 13" key="1">
    <citation type="journal article" date="2014" name="PLoS Genet.">
        <title>Analysis of the Phlebiopsis gigantea genome, transcriptome and secretome provides insight into its pioneer colonization strategies of wood.</title>
        <authorList>
            <person name="Hori C."/>
            <person name="Ishida T."/>
            <person name="Igarashi K."/>
            <person name="Samejima M."/>
            <person name="Suzuki H."/>
            <person name="Master E."/>
            <person name="Ferreira P."/>
            <person name="Ruiz-Duenas F.J."/>
            <person name="Held B."/>
            <person name="Canessa P."/>
            <person name="Larrondo L.F."/>
            <person name="Schmoll M."/>
            <person name="Druzhinina I.S."/>
            <person name="Kubicek C.P."/>
            <person name="Gaskell J.A."/>
            <person name="Kersten P."/>
            <person name="St John F."/>
            <person name="Glasner J."/>
            <person name="Sabat G."/>
            <person name="Splinter BonDurant S."/>
            <person name="Syed K."/>
            <person name="Yadav J."/>
            <person name="Mgbeahuruike A.C."/>
            <person name="Kovalchuk A."/>
            <person name="Asiegbu F.O."/>
            <person name="Lackner G."/>
            <person name="Hoffmeister D."/>
            <person name="Rencoret J."/>
            <person name="Gutierrez A."/>
            <person name="Sun H."/>
            <person name="Lindquist E."/>
            <person name="Barry K."/>
            <person name="Riley R."/>
            <person name="Grigoriev I.V."/>
            <person name="Henrissat B."/>
            <person name="Kues U."/>
            <person name="Berka R.M."/>
            <person name="Martinez A.T."/>
            <person name="Covert S.F."/>
            <person name="Blanchette R.A."/>
            <person name="Cullen D."/>
        </authorList>
    </citation>
    <scope>NUCLEOTIDE SEQUENCE [LARGE SCALE GENOMIC DNA]</scope>
    <source>
        <strain evidence="12 13">11061_1 CR5-6</strain>
    </source>
</reference>
<evidence type="ECO:0000313" key="12">
    <source>
        <dbReference type="EMBL" id="KIP10541.1"/>
    </source>
</evidence>
<name>A0A0C3S493_PHLG1</name>
<feature type="domain" description="Clp1 P-loop" evidence="10">
    <location>
        <begin position="341"/>
        <end position="486"/>
    </location>
</feature>
<dbReference type="STRING" id="745531.A0A0C3S493"/>
<sequence>MLSAVAARKARLQQTAPPPEPPRAQSSPPSSEAEDVHAHAKPPKRKSSAPAPKAARKKRRVNRPQDTKLGRYFTEKDGFKEQQDVIAVADDDSDEERAWSPSAPFQDSSDEEDAGATPDFAVLNPPAAPLPAEEPPQILSTFRPILGQNFFHVPQEELEAIGMSPLSPTKLLVLRSSDRLALLGTYSLALLRGAVRLNGVQLTPSPHAHPVFSPRSSPLPVIEYAPGAQDSEPTTLLPSRFVGAVTPGDAVVLLQELRTGVEGLGRVCRTFEDVFSPTRWQKNQSTIDLGLQGVHYVTLQSADSQPFLLPRSWERALDAVCSAGDSTSATDLSRQVFAVHGAKKTGKSTLARTLVNRLLARYQRVAFLECDLGQSEFTPGGMVALNILDAPVFGPPFTHPSIPHHAHYIGATTPRNCPSQYLEAISALMQTYNIDVQYASQLDGQTDDGRIAEIIPLVVNMMGWTKGLGADLSRKILDIAQPSVVFDFEAPQPENGWYTPADHRTLSILSYFHAVFPSAPPLASESAGIYATSWNTSLPLCAQHPYELTSDTALDSVILSGPGFEDVVPSEVHHVLNGAVVGLVRCEPGALDLETASSARGIPYTGIPYTRGMPPPPPSASSCPALALVRSTSSAAPARLHVLTPLPPAHLAAAPPRVLVKGELELPVWGMLDFRTEDAVAGVERARVPFLRWGKTEGTGGERRRVRRNLMRRGQQ</sequence>